<dbReference type="RefSeq" id="WP_010932144.1">
    <property type="nucleotide sequence ID" value="NC_002932.3"/>
</dbReference>
<dbReference type="InterPro" id="IPR036188">
    <property type="entry name" value="FAD/NAD-bd_sf"/>
</dbReference>
<dbReference type="HOGENOM" id="CLU_025669_0_0_10"/>
<organism evidence="1 2">
    <name type="scientific">Chlorobaculum tepidum (strain ATCC 49652 / DSM 12025 / NBRC 103806 / TLS)</name>
    <name type="common">Chlorobium tepidum</name>
    <dbReference type="NCBI Taxonomy" id="194439"/>
    <lineage>
        <taxon>Bacteria</taxon>
        <taxon>Pseudomonadati</taxon>
        <taxon>Chlorobiota</taxon>
        <taxon>Chlorobiia</taxon>
        <taxon>Chlorobiales</taxon>
        <taxon>Chlorobiaceae</taxon>
        <taxon>Chlorobaculum</taxon>
    </lineage>
</organism>
<protein>
    <recommendedName>
        <fullName evidence="3">Lycopene cyclase</fullName>
    </recommendedName>
</protein>
<evidence type="ECO:0000313" key="2">
    <source>
        <dbReference type="Proteomes" id="UP000001007"/>
    </source>
</evidence>
<dbReference type="BioCyc" id="MetaCyc:MONOMER-20347"/>
<evidence type="ECO:0008006" key="3">
    <source>
        <dbReference type="Google" id="ProtNLM"/>
    </source>
</evidence>
<reference evidence="1 2" key="1">
    <citation type="journal article" date="2002" name="Proc. Natl. Acad. Sci. U.S.A.">
        <title>The complete genome sequence of Chlorobium tepidum TLS, a photosynthetic, anaerobic, green-sulfur bacterium.</title>
        <authorList>
            <person name="Eisen J.A."/>
            <person name="Nelson K.E."/>
            <person name="Paulsen I.T."/>
            <person name="Heidelberg J.F."/>
            <person name="Wu M."/>
            <person name="Dodson R.J."/>
            <person name="Deboy R."/>
            <person name="Gwinn M.L."/>
            <person name="Nelson W.C."/>
            <person name="Haft D.H."/>
            <person name="Hickey E.K."/>
            <person name="Peterson J.D."/>
            <person name="Durkin A.S."/>
            <person name="Kolonay J.L."/>
            <person name="Yang F."/>
            <person name="Holt I."/>
            <person name="Umayam L.A."/>
            <person name="Mason T."/>
            <person name="Brenner M."/>
            <person name="Shea T.P."/>
            <person name="Parksey D."/>
            <person name="Nierman W.C."/>
            <person name="Feldblyum T.V."/>
            <person name="Hansen C.L."/>
            <person name="Craven M.B."/>
            <person name="Radune D."/>
            <person name="Vamathevan J."/>
            <person name="Khouri H."/>
            <person name="White O."/>
            <person name="Gruber T.M."/>
            <person name="Ketchum K.A."/>
            <person name="Venter J.C."/>
            <person name="Tettelin H."/>
            <person name="Bryant D.A."/>
            <person name="Fraser C.M."/>
        </authorList>
    </citation>
    <scope>NUCLEOTIDE SEQUENCE [LARGE SCALE GENOMIC DNA]</scope>
    <source>
        <strain evidence="2">ATCC 49652 / DSM 12025 / NBRC 103806 / TLS</strain>
    </source>
</reference>
<dbReference type="KEGG" id="cte:CT0456"/>
<dbReference type="STRING" id="194439.CT0456"/>
<accession>Q8KF75</accession>
<name>Q8KF75_CHLTE</name>
<dbReference type="EMBL" id="AE006470">
    <property type="protein sequence ID" value="AAM71699.1"/>
    <property type="molecule type" value="Genomic_DNA"/>
</dbReference>
<dbReference type="SUPFAM" id="SSF51905">
    <property type="entry name" value="FAD/NAD(P)-binding domain"/>
    <property type="match status" value="1"/>
</dbReference>
<dbReference type="PANTHER" id="PTHR32098">
    <property type="entry name" value="LYCOPENE BETA/EPSILON CYCLASE PROTEIN"/>
    <property type="match status" value="1"/>
</dbReference>
<dbReference type="Proteomes" id="UP000001007">
    <property type="component" value="Chromosome"/>
</dbReference>
<keyword evidence="2" id="KW-1185">Reference proteome</keyword>
<dbReference type="PANTHER" id="PTHR32098:SF5">
    <property type="entry name" value="LYCOPENE BETA_EPSILON CYCLASE PROTEIN"/>
    <property type="match status" value="1"/>
</dbReference>
<dbReference type="Gene3D" id="3.50.50.60">
    <property type="entry name" value="FAD/NAD(P)-binding domain"/>
    <property type="match status" value="1"/>
</dbReference>
<dbReference type="OrthoDB" id="596378at2"/>
<evidence type="ECO:0000313" key="1">
    <source>
        <dbReference type="EMBL" id="AAM71699.1"/>
    </source>
</evidence>
<dbReference type="PATRIC" id="fig|194439.7.peg.440"/>
<dbReference type="EnsemblBacteria" id="AAM71699">
    <property type="protein sequence ID" value="AAM71699"/>
    <property type="gene ID" value="CT0456"/>
</dbReference>
<dbReference type="AlphaFoldDB" id="Q8KF75"/>
<dbReference type="eggNOG" id="COG0644">
    <property type="taxonomic scope" value="Bacteria"/>
</dbReference>
<gene>
    <name evidence="1" type="ordered locus">CT0456</name>
</gene>
<proteinExistence type="predicted"/>
<sequence length="512" mass="57096">MLEQIRNTHPLVYQNFSALPDGEKHLRSILAIDRYWEKLDLPVPDVILAGSRLPVDACVEEACDILYAGGTLGLLHAAVMSKKYGRKVLVIDRAEPGRTTRDWNISRGELLRLADTGVFTSEELDSTIVRMYKTGWVEFHAPAERRKRLYMDEVLDCAVDADRLLGMACKKVLAGGGSKVLGHTSFVCCYQFPDHLVVQVEELSGKPRYFRTQVLVDAMGIVSPVAMQLNRGRPQTHVCPTVGTIASGFENADFEVGEILASTEDAEVSGKRGRQLIWEGFPAKGDEYITYLFFYDKVDSPNDKSLLGLFEAYFRKLPEYKKPGPNFTIHRPVFGIIPAYFHDGAGCTRVVSGERIALLGDAASLASPLTFCGFGSVVRNLDRMTSGLDRAMREGRLGAAELANISAYEPNVASMATLMKYMCYDPETDEPGFVNEMMNEVMIVLDELPQRYRQAMFRDEMKVEELVTVMLKVAWRYPKILKATWNKLGVGGSVGFVKNLAGWAISQNEKRG</sequence>